<proteinExistence type="predicted"/>
<dbReference type="EMBL" id="BMAU01021343">
    <property type="protein sequence ID" value="GFY17142.1"/>
    <property type="molecule type" value="Genomic_DNA"/>
</dbReference>
<name>A0A8X6SX85_TRICX</name>
<organism evidence="1 2">
    <name type="scientific">Trichonephila clavipes</name>
    <name type="common">Golden silk orbweaver</name>
    <name type="synonym">Nephila clavipes</name>
    <dbReference type="NCBI Taxonomy" id="2585209"/>
    <lineage>
        <taxon>Eukaryota</taxon>
        <taxon>Metazoa</taxon>
        <taxon>Ecdysozoa</taxon>
        <taxon>Arthropoda</taxon>
        <taxon>Chelicerata</taxon>
        <taxon>Arachnida</taxon>
        <taxon>Araneae</taxon>
        <taxon>Araneomorphae</taxon>
        <taxon>Entelegynae</taxon>
        <taxon>Araneoidea</taxon>
        <taxon>Nephilidae</taxon>
        <taxon>Trichonephila</taxon>
    </lineage>
</organism>
<sequence>MLSLNVNLDFPPSYPFVRGRLENKASIKAYRRGRDSLVIMVSNSWLMCHELEARRVESLKYVKSVEAQCPLVDDM</sequence>
<evidence type="ECO:0000313" key="1">
    <source>
        <dbReference type="EMBL" id="GFY17142.1"/>
    </source>
</evidence>
<dbReference type="AlphaFoldDB" id="A0A8X6SX85"/>
<accession>A0A8X6SX85</accession>
<keyword evidence="2" id="KW-1185">Reference proteome</keyword>
<protein>
    <submittedName>
        <fullName evidence="1">Uncharacterized protein</fullName>
    </submittedName>
</protein>
<dbReference type="Proteomes" id="UP000887159">
    <property type="component" value="Unassembled WGS sequence"/>
</dbReference>
<gene>
    <name evidence="1" type="ORF">TNCV_1089181</name>
</gene>
<evidence type="ECO:0000313" key="2">
    <source>
        <dbReference type="Proteomes" id="UP000887159"/>
    </source>
</evidence>
<comment type="caution">
    <text evidence="1">The sequence shown here is derived from an EMBL/GenBank/DDBJ whole genome shotgun (WGS) entry which is preliminary data.</text>
</comment>
<reference evidence="1" key="1">
    <citation type="submission" date="2020-08" db="EMBL/GenBank/DDBJ databases">
        <title>Multicomponent nature underlies the extraordinary mechanical properties of spider dragline silk.</title>
        <authorList>
            <person name="Kono N."/>
            <person name="Nakamura H."/>
            <person name="Mori M."/>
            <person name="Yoshida Y."/>
            <person name="Ohtoshi R."/>
            <person name="Malay A.D."/>
            <person name="Moran D.A.P."/>
            <person name="Tomita M."/>
            <person name="Numata K."/>
            <person name="Arakawa K."/>
        </authorList>
    </citation>
    <scope>NUCLEOTIDE SEQUENCE</scope>
</reference>